<keyword evidence="1" id="KW-0812">Transmembrane</keyword>
<evidence type="ECO:0000256" key="1">
    <source>
        <dbReference type="SAM" id="Phobius"/>
    </source>
</evidence>
<protein>
    <submittedName>
        <fullName evidence="2">Uncharacterized protein</fullName>
    </submittedName>
</protein>
<sequence length="200" mass="22384">MSDGGEDEHVGRGRAWNYWWLRRPWWARGAVAGLLFGVLMFVISWARDDDPDPAGQIIGALVSAVLFAVGMGLFIRVHERRLFQDDGRVLTPEERIAVVRSVDVGRWPRDARLHPFVSRLVDQRLSRALAPAVEVAVFVLMLAVAVVNVVLNGPWWWLAVAFWLAVGPLSMRSTRRSRAAARALREVGQPGEQDEGLGRL</sequence>
<keyword evidence="3" id="KW-1185">Reference proteome</keyword>
<feature type="transmembrane region" description="Helical" evidence="1">
    <location>
        <begin position="25"/>
        <end position="45"/>
    </location>
</feature>
<feature type="transmembrane region" description="Helical" evidence="1">
    <location>
        <begin position="128"/>
        <end position="149"/>
    </location>
</feature>
<evidence type="ECO:0000313" key="2">
    <source>
        <dbReference type="EMBL" id="MBL7260484.1"/>
    </source>
</evidence>
<proteinExistence type="predicted"/>
<feature type="transmembrane region" description="Helical" evidence="1">
    <location>
        <begin position="155"/>
        <end position="171"/>
    </location>
</feature>
<reference evidence="2 3" key="1">
    <citation type="submission" date="2021-01" db="EMBL/GenBank/DDBJ databases">
        <title>Actinoplanes sp. nov. LDG1-01 isolated from lichen.</title>
        <authorList>
            <person name="Saeng-In P."/>
            <person name="Phongsopitanun W."/>
            <person name="Kanchanasin P."/>
            <person name="Yuki M."/>
            <person name="Kudo T."/>
            <person name="Ohkuma M."/>
            <person name="Tanasupawat S."/>
        </authorList>
    </citation>
    <scope>NUCLEOTIDE SEQUENCE [LARGE SCALE GENOMIC DNA]</scope>
    <source>
        <strain evidence="2 3">LDG1-01</strain>
    </source>
</reference>
<evidence type="ECO:0000313" key="3">
    <source>
        <dbReference type="Proteomes" id="UP000598996"/>
    </source>
</evidence>
<keyword evidence="1" id="KW-1133">Transmembrane helix</keyword>
<dbReference type="EMBL" id="JAENHO010000014">
    <property type="protein sequence ID" value="MBL7260484.1"/>
    <property type="molecule type" value="Genomic_DNA"/>
</dbReference>
<feature type="transmembrane region" description="Helical" evidence="1">
    <location>
        <begin position="57"/>
        <end position="75"/>
    </location>
</feature>
<gene>
    <name evidence="2" type="ORF">JKJ07_39945</name>
</gene>
<dbReference type="RefSeq" id="WP_202997206.1">
    <property type="nucleotide sequence ID" value="NZ_JAENHO010000014.1"/>
</dbReference>
<comment type="caution">
    <text evidence="2">The sequence shown here is derived from an EMBL/GenBank/DDBJ whole genome shotgun (WGS) entry which is preliminary data.</text>
</comment>
<keyword evidence="1" id="KW-0472">Membrane</keyword>
<accession>A0ABS1W1A1</accession>
<organism evidence="2 3">
    <name type="scientific">Paractinoplanes lichenicola</name>
    <dbReference type="NCBI Taxonomy" id="2802976"/>
    <lineage>
        <taxon>Bacteria</taxon>
        <taxon>Bacillati</taxon>
        <taxon>Actinomycetota</taxon>
        <taxon>Actinomycetes</taxon>
        <taxon>Micromonosporales</taxon>
        <taxon>Micromonosporaceae</taxon>
        <taxon>Paractinoplanes</taxon>
    </lineage>
</organism>
<dbReference type="Proteomes" id="UP000598996">
    <property type="component" value="Unassembled WGS sequence"/>
</dbReference>
<name>A0ABS1W1A1_9ACTN</name>